<dbReference type="AlphaFoldDB" id="A0A0B2V3A6"/>
<dbReference type="SMART" id="SM00726">
    <property type="entry name" value="UIM"/>
    <property type="match status" value="1"/>
</dbReference>
<proteinExistence type="predicted"/>
<dbReference type="EMBL" id="JPKZ01002688">
    <property type="protein sequence ID" value="KHN75495.1"/>
    <property type="molecule type" value="Genomic_DNA"/>
</dbReference>
<feature type="region of interest" description="Disordered" evidence="1">
    <location>
        <begin position="242"/>
        <end position="315"/>
    </location>
</feature>
<gene>
    <name evidence="2" type="ORF">Tcan_16610</name>
</gene>
<evidence type="ECO:0000256" key="1">
    <source>
        <dbReference type="SAM" id="MobiDB-lite"/>
    </source>
</evidence>
<dbReference type="Pfam" id="PF02809">
    <property type="entry name" value="UIM"/>
    <property type="match status" value="1"/>
</dbReference>
<protein>
    <submittedName>
        <fullName evidence="2">Uncharacterized protein</fullName>
    </submittedName>
</protein>
<feature type="compositionally biased region" description="Polar residues" evidence="1">
    <location>
        <begin position="242"/>
        <end position="279"/>
    </location>
</feature>
<feature type="region of interest" description="Disordered" evidence="1">
    <location>
        <begin position="151"/>
        <end position="175"/>
    </location>
</feature>
<feature type="compositionally biased region" description="Low complexity" evidence="1">
    <location>
        <begin position="161"/>
        <end position="175"/>
    </location>
</feature>
<organism evidence="2 3">
    <name type="scientific">Toxocara canis</name>
    <name type="common">Canine roundworm</name>
    <dbReference type="NCBI Taxonomy" id="6265"/>
    <lineage>
        <taxon>Eukaryota</taxon>
        <taxon>Metazoa</taxon>
        <taxon>Ecdysozoa</taxon>
        <taxon>Nematoda</taxon>
        <taxon>Chromadorea</taxon>
        <taxon>Rhabditida</taxon>
        <taxon>Spirurina</taxon>
        <taxon>Ascaridomorpha</taxon>
        <taxon>Ascaridoidea</taxon>
        <taxon>Toxocaridae</taxon>
        <taxon>Toxocara</taxon>
    </lineage>
</organism>
<comment type="caution">
    <text evidence="2">The sequence shown here is derived from an EMBL/GenBank/DDBJ whole genome shotgun (WGS) entry which is preliminary data.</text>
</comment>
<accession>A0A0B2V3A6</accession>
<feature type="compositionally biased region" description="Polar residues" evidence="1">
    <location>
        <begin position="151"/>
        <end position="160"/>
    </location>
</feature>
<dbReference type="OrthoDB" id="5869380at2759"/>
<dbReference type="STRING" id="6265.A0A0B2V3A6"/>
<evidence type="ECO:0000313" key="3">
    <source>
        <dbReference type="Proteomes" id="UP000031036"/>
    </source>
</evidence>
<name>A0A0B2V3A6_TOXCA</name>
<dbReference type="Proteomes" id="UP000031036">
    <property type="component" value="Unassembled WGS sequence"/>
</dbReference>
<reference evidence="2 3" key="1">
    <citation type="submission" date="2014-11" db="EMBL/GenBank/DDBJ databases">
        <title>Genetic blueprint of the zoonotic pathogen Toxocara canis.</title>
        <authorList>
            <person name="Zhu X.-Q."/>
            <person name="Korhonen P.K."/>
            <person name="Cai H."/>
            <person name="Young N.D."/>
            <person name="Nejsum P."/>
            <person name="von Samson-Himmelstjerna G."/>
            <person name="Boag P.R."/>
            <person name="Tan P."/>
            <person name="Li Q."/>
            <person name="Min J."/>
            <person name="Yang Y."/>
            <person name="Wang X."/>
            <person name="Fang X."/>
            <person name="Hall R.S."/>
            <person name="Hofmann A."/>
            <person name="Sternberg P.W."/>
            <person name="Jex A.R."/>
            <person name="Gasser R.B."/>
        </authorList>
    </citation>
    <scope>NUCLEOTIDE SEQUENCE [LARGE SCALE GENOMIC DNA]</scope>
    <source>
        <strain evidence="2">PN_DK_2014</strain>
    </source>
</reference>
<keyword evidence="3" id="KW-1185">Reference proteome</keyword>
<dbReference type="PROSITE" id="PS50330">
    <property type="entry name" value="UIM"/>
    <property type="match status" value="1"/>
</dbReference>
<evidence type="ECO:0000313" key="2">
    <source>
        <dbReference type="EMBL" id="KHN75495.1"/>
    </source>
</evidence>
<sequence length="379" mass="42143">MYDEHDSHEDEDLRRAIELSRQSYEEELRRREQQEQAIVDALSPSNECLIEFQDTDRQQRRQQQIDEITRLYGEMPPPHTANPFAQSVLRMPSTSAAEWCTIRFPRAQQQRTEAPPPIPSMRPVAVKSNTHLIGANTFGAFPQLPAFYASSSKDGAQQSDSSPQVTTSSTNSNSVSTITDASVIVPFRPLTTRLLNGDLIDLGRETEPDVGTALTYEQICDEFDPLCARNRASRANSIALPQSRSSGVLETKTSLEVNSSQPTLERSQSINSTHSQLTSKPGRPPPPKPQRQGKVNARSGSVDSKRRTYPASGHAPVDVNDLRLREAIAEVDDEIASLKKRGPLRCEQIAGRFISPVLDYLITGFSVTSVKVIVEKDYR</sequence>
<dbReference type="InterPro" id="IPR003903">
    <property type="entry name" value="UIM_dom"/>
</dbReference>